<dbReference type="EMBL" id="QFQZ01000006">
    <property type="protein sequence ID" value="PZR36468.1"/>
    <property type="molecule type" value="Genomic_DNA"/>
</dbReference>
<dbReference type="Proteomes" id="UP000249393">
    <property type="component" value="Unassembled WGS sequence"/>
</dbReference>
<accession>A0A2W5WQQ6</accession>
<sequence>MSALAFFALMAVAAVGEILRRRVEKRLRNIRAVRADAAELRSTSQSLRVSVLSDEVTRKSAVAFTQERQLG</sequence>
<reference evidence="1 2" key="1">
    <citation type="submission" date="2017-08" db="EMBL/GenBank/DDBJ databases">
        <title>Infants hospitalized years apart are colonized by the same room-sourced microbial strains.</title>
        <authorList>
            <person name="Brooks B."/>
            <person name="Olm M.R."/>
            <person name="Firek B.A."/>
            <person name="Baker R."/>
            <person name="Thomas B.C."/>
            <person name="Morowitz M.J."/>
            <person name="Banfield J.F."/>
        </authorList>
    </citation>
    <scope>NUCLEOTIDE SEQUENCE [LARGE SCALE GENOMIC DNA]</scope>
    <source>
        <strain evidence="1">S2_003_000_R2_4</strain>
    </source>
</reference>
<comment type="caution">
    <text evidence="1">The sequence shown here is derived from an EMBL/GenBank/DDBJ whole genome shotgun (WGS) entry which is preliminary data.</text>
</comment>
<dbReference type="RefSeq" id="WP_304274003.1">
    <property type="nucleotide sequence ID" value="NZ_QFQZ01000006.1"/>
</dbReference>
<gene>
    <name evidence="1" type="ORF">DI526_03250</name>
</gene>
<proteinExistence type="predicted"/>
<protein>
    <submittedName>
        <fullName evidence="1">Uncharacterized protein</fullName>
    </submittedName>
</protein>
<dbReference type="AlphaFoldDB" id="A0A2W5WQQ6"/>
<evidence type="ECO:0000313" key="2">
    <source>
        <dbReference type="Proteomes" id="UP000249393"/>
    </source>
</evidence>
<name>A0A2W5WQQ6_9CAUL</name>
<organism evidence="1 2">
    <name type="scientific">Caulobacter segnis</name>
    <dbReference type="NCBI Taxonomy" id="88688"/>
    <lineage>
        <taxon>Bacteria</taxon>
        <taxon>Pseudomonadati</taxon>
        <taxon>Pseudomonadota</taxon>
        <taxon>Alphaproteobacteria</taxon>
        <taxon>Caulobacterales</taxon>
        <taxon>Caulobacteraceae</taxon>
        <taxon>Caulobacter</taxon>
    </lineage>
</organism>
<evidence type="ECO:0000313" key="1">
    <source>
        <dbReference type="EMBL" id="PZR36468.1"/>
    </source>
</evidence>